<feature type="non-terminal residue" evidence="1">
    <location>
        <position position="163"/>
    </location>
</feature>
<dbReference type="AlphaFoldDB" id="X1D427"/>
<proteinExistence type="predicted"/>
<accession>X1D427</accession>
<comment type="caution">
    <text evidence="1">The sequence shown here is derived from an EMBL/GenBank/DDBJ whole genome shotgun (WGS) entry which is preliminary data.</text>
</comment>
<sequence>LYKSLSSVEFEKMDGEYDATMLKYPTERGRILGEWTLYGTGSSYWIGKAFTPSSENPEFRGEGYNNFRIDSKEVRHTRFASDMHESMIDNKLVFRMRYSPFKNFSGSVDMIDEVRFLQEDLCLCIGTYNPEKLPPDFFCLSGPLNEYDHSSEWPYGNEVRRMS</sequence>
<dbReference type="EMBL" id="BART01036891">
    <property type="protein sequence ID" value="GAH15471.1"/>
    <property type="molecule type" value="Genomic_DNA"/>
</dbReference>
<feature type="non-terminal residue" evidence="1">
    <location>
        <position position="1"/>
    </location>
</feature>
<name>X1D427_9ZZZZ</name>
<organism evidence="1">
    <name type="scientific">marine sediment metagenome</name>
    <dbReference type="NCBI Taxonomy" id="412755"/>
    <lineage>
        <taxon>unclassified sequences</taxon>
        <taxon>metagenomes</taxon>
        <taxon>ecological metagenomes</taxon>
    </lineage>
</organism>
<gene>
    <name evidence="1" type="ORF">S01H4_62001</name>
</gene>
<protein>
    <submittedName>
        <fullName evidence="1">Uncharacterized protein</fullName>
    </submittedName>
</protein>
<evidence type="ECO:0000313" key="1">
    <source>
        <dbReference type="EMBL" id="GAH15471.1"/>
    </source>
</evidence>
<reference evidence="1" key="1">
    <citation type="journal article" date="2014" name="Front. Microbiol.">
        <title>High frequency of phylogenetically diverse reductive dehalogenase-homologous genes in deep subseafloor sedimentary metagenomes.</title>
        <authorList>
            <person name="Kawai M."/>
            <person name="Futagami T."/>
            <person name="Toyoda A."/>
            <person name="Takaki Y."/>
            <person name="Nishi S."/>
            <person name="Hori S."/>
            <person name="Arai W."/>
            <person name="Tsubouchi T."/>
            <person name="Morono Y."/>
            <person name="Uchiyama I."/>
            <person name="Ito T."/>
            <person name="Fujiyama A."/>
            <person name="Inagaki F."/>
            <person name="Takami H."/>
        </authorList>
    </citation>
    <scope>NUCLEOTIDE SEQUENCE</scope>
    <source>
        <strain evidence="1">Expedition CK06-06</strain>
    </source>
</reference>